<dbReference type="Proteomes" id="UP001454489">
    <property type="component" value="Unassembled WGS sequence"/>
</dbReference>
<dbReference type="EMBL" id="JBBMEX010000001">
    <property type="protein sequence ID" value="MEQ2556389.1"/>
    <property type="molecule type" value="Genomic_DNA"/>
</dbReference>
<gene>
    <name evidence="1" type="ORF">WMO43_00650</name>
</gene>
<comment type="caution">
    <text evidence="1">The sequence shown here is derived from an EMBL/GenBank/DDBJ whole genome shotgun (WGS) entry which is preliminary data.</text>
</comment>
<proteinExistence type="predicted"/>
<keyword evidence="2" id="KW-1185">Reference proteome</keyword>
<name>A0ABV1H9L1_9FIRM</name>
<sequence length="1536" mass="171619">MGKKGWKNKRIWCVVIAAALLCVGTGGYLFFHVQAQGILTGLEEKVSQKVKDSKKFQIIEVVPDASEGEIGYLVKNKDTDITGDYLKKYLNTYLAEDTSRQNTSQVRKDYVNSLMEQLDAFSGNGKPLQKEGNYEEAYFPKDAENWKVMEFPKEQYETQQLHGSYEEAPALDGNYEPNITGFQYDKDSGAYTVNFTETMRTDTTDAVYTQAYRNVGTDENGNPMMEAAGENPTGTLYYIDSFTYVGSGSAGACYTPVLDTELPYSYIGTSGSYQFVEDEAEEECIVQIGKIYYKGGFSSQDWMRTKVLASKDSDSLEIEVVTVEESQLDQTDLSAADFIYICGDTTKSSKAYQNPQAVWDAVANSVSLQKVPCMIDASSGVWEKCAAYQEGYTGQSDFIHENVYIFGTKDAASREPLFENLEGVISDTSGLSEVLELIKKENMIRSGEEKLSTDITRLFLMQYIIDFSNQRRIQTKDHFRVLEIQPTDAVAADMKGFRLTKEKIAAWAGVSADAADITIDSMSTAEFIGKVEDLNKDYDMIYVGACIDYLNTKGSGSSRYTVYNDTRMNGLIYTHTGDYITGNLCISGMMDVDYGGAYLFRNNTPRPYARYADDNWGHEGLLLHNNGGIYTALRNRTKIENDVLRQYFKKPYTQTQYAYGIGASPKELTGDLLSFRYSGNDITKTKLKDLLEYVSANYPVVVSDALYHTDKSVNQDAVDNTSYLYQFLEQIKGNQNVFTVSQAENVGSGIGDYLNIPKPQILYFDISAPETLSSYDGIGTASGQVFSDVSKMIVDTSNAQSEGTYTVKVGFYLESQVEASAASVYRPVFCLDMNADGKFSKAGASGSGEEMSCTIYNADIGEEASKDGEGNYQLNSRVRYRLERQIPATYRGVLSWQLELVQVSNPGVRTSDIQYTKVDGIGEQEVVNVLQITSQSASGADNNRINLKQEKQIQDYLDEVCNMTGLKFDIDTIGGRDYGNNASSISTAEEFYKKKLTGLGKSLEDYDMLIIGFASEYYDLYNSSNRKSQYAVDAINLFIDSGKSVLFSNDTTSFVNVSPHHSFKDGHLTSFSDDWEVPRQWGYYMNNAFRNVMAMDRYGVSADTDTTESAQMQAQGNLLRQQQHLTVDTQTLHATVNQGWVCEYSAVGIGKYEDGYKSKKLGYFLTRNMKEGTLSENRDIAYAPKTYNSSTKQAQALGQTHGFTNAVLNHYQTINQNYLGEFHKEGSNHVQYLNLRNDLLPKVDNSQSDDRLRLQYRDGKVCAKVTRENDGLITHYPYEIGTEFRSAKTNYQYYQLNMDQDADGDGNGDVVVWYCLSGDADNPDSERGKVYKNTKNDARNNYYIYSIGNVTYSGMGNSELDHSGDDLETKLFVNTVVAAYKAGVEAPDVKILEAPDKNAAEKKYEYITYDSSLSDKPIEDDIVFYFTVSDPNLASSEKQMTMEFSYYNGSTNVVLGADQIQVTDMTTNTAAPGAYTEGHIYKAVLHGASEKLAEAGNESLEIRAKLNCRFNYYGKEESHDDVSTLKVLKTTLFDLN</sequence>
<evidence type="ECO:0000313" key="2">
    <source>
        <dbReference type="Proteomes" id="UP001454489"/>
    </source>
</evidence>
<organism evidence="1 2">
    <name type="scientific">Maccoyibacter intestinihominis</name>
    <dbReference type="NCBI Taxonomy" id="3133499"/>
    <lineage>
        <taxon>Bacteria</taxon>
        <taxon>Bacillati</taxon>
        <taxon>Bacillota</taxon>
        <taxon>Clostridia</taxon>
        <taxon>Lachnospirales</taxon>
        <taxon>Lachnospiraceae</taxon>
        <taxon>Maccoyibacter</taxon>
    </lineage>
</organism>
<protein>
    <submittedName>
        <fullName evidence="1">DUF5057 domain-containing protein</fullName>
    </submittedName>
</protein>
<evidence type="ECO:0000313" key="1">
    <source>
        <dbReference type="EMBL" id="MEQ2556389.1"/>
    </source>
</evidence>
<reference evidence="1 2" key="1">
    <citation type="submission" date="2024-03" db="EMBL/GenBank/DDBJ databases">
        <title>Human intestinal bacterial collection.</title>
        <authorList>
            <person name="Pauvert C."/>
            <person name="Hitch T.C.A."/>
            <person name="Clavel T."/>
        </authorList>
    </citation>
    <scope>NUCLEOTIDE SEQUENCE [LARGE SCALE GENOMIC DNA]</scope>
    <source>
        <strain evidence="1 2">CLA-AA-H185</strain>
    </source>
</reference>
<accession>A0ABV1H9L1</accession>
<dbReference type="RefSeq" id="WP_353529364.1">
    <property type="nucleotide sequence ID" value="NZ_JBBMEX010000001.1"/>
</dbReference>